<reference evidence="1" key="1">
    <citation type="submission" date="2020-07" db="EMBL/GenBank/DDBJ databases">
        <title>Multicomponent nature underlies the extraordinary mechanical properties of spider dragline silk.</title>
        <authorList>
            <person name="Kono N."/>
            <person name="Nakamura H."/>
            <person name="Mori M."/>
            <person name="Yoshida Y."/>
            <person name="Ohtoshi R."/>
            <person name="Malay A.D."/>
            <person name="Moran D.A.P."/>
            <person name="Tomita M."/>
            <person name="Numata K."/>
            <person name="Arakawa K."/>
        </authorList>
    </citation>
    <scope>NUCLEOTIDE SEQUENCE</scope>
</reference>
<keyword evidence="1" id="KW-0347">Helicase</keyword>
<dbReference type="OrthoDB" id="7789720at2759"/>
<keyword evidence="2" id="KW-1185">Reference proteome</keyword>
<dbReference type="AlphaFoldDB" id="A0A8X6HMW5"/>
<keyword evidence="1" id="KW-0378">Hydrolase</keyword>
<evidence type="ECO:0000313" key="1">
    <source>
        <dbReference type="EMBL" id="GFR26867.1"/>
    </source>
</evidence>
<name>A0A8X6HMW5_TRICU</name>
<proteinExistence type="predicted"/>
<evidence type="ECO:0000313" key="2">
    <source>
        <dbReference type="Proteomes" id="UP000887116"/>
    </source>
</evidence>
<keyword evidence="1" id="KW-0547">Nucleotide-binding</keyword>
<gene>
    <name evidence="1" type="primary">ORF208272</name>
    <name evidence="1" type="ORF">TNCT_196631</name>
</gene>
<organism evidence="1 2">
    <name type="scientific">Trichonephila clavata</name>
    <name type="common">Joro spider</name>
    <name type="synonym">Nephila clavata</name>
    <dbReference type="NCBI Taxonomy" id="2740835"/>
    <lineage>
        <taxon>Eukaryota</taxon>
        <taxon>Metazoa</taxon>
        <taxon>Ecdysozoa</taxon>
        <taxon>Arthropoda</taxon>
        <taxon>Chelicerata</taxon>
        <taxon>Arachnida</taxon>
        <taxon>Araneae</taxon>
        <taxon>Araneomorphae</taxon>
        <taxon>Entelegynae</taxon>
        <taxon>Araneoidea</taxon>
        <taxon>Nephilidae</taxon>
        <taxon>Trichonephila</taxon>
    </lineage>
</organism>
<sequence>MLPLPTTLSEFFTLSRNDTFARTLLNSEVPTHFTWNTSTRKFLRRKQGRAVQGHLNLYSTDALGRLYTVHPNNAECFYVRLLLINVREPTSFQELKTVNGHVCDTFREACQKLNILRKRCSLGYFTC</sequence>
<accession>A0A8X6HMW5</accession>
<dbReference type="EMBL" id="BMAO01028721">
    <property type="protein sequence ID" value="GFR26867.1"/>
    <property type="molecule type" value="Genomic_DNA"/>
</dbReference>
<protein>
    <submittedName>
        <fullName evidence="1">ATP-dependent DNA helicase</fullName>
    </submittedName>
</protein>
<dbReference type="GO" id="GO:0004386">
    <property type="term" value="F:helicase activity"/>
    <property type="evidence" value="ECO:0007669"/>
    <property type="project" value="UniProtKB-KW"/>
</dbReference>
<comment type="caution">
    <text evidence="1">The sequence shown here is derived from an EMBL/GenBank/DDBJ whole genome shotgun (WGS) entry which is preliminary data.</text>
</comment>
<keyword evidence="1" id="KW-0067">ATP-binding</keyword>
<dbReference type="Proteomes" id="UP000887116">
    <property type="component" value="Unassembled WGS sequence"/>
</dbReference>